<evidence type="ECO:0000259" key="2">
    <source>
        <dbReference type="PROSITE" id="PS51272"/>
    </source>
</evidence>
<accession>S0FPH7</accession>
<reference evidence="3 4" key="1">
    <citation type="journal article" date="2013" name="Genome Announc.">
        <title>Draft Genome Sequence of the Cellulolytic, Mesophilic, Anaerobic Bacterium Clostridium termitidis Strain CT1112 (DSM 5398).</title>
        <authorList>
            <person name="Lal S."/>
            <person name="Ramachandran U."/>
            <person name="Zhang X."/>
            <person name="Munir R."/>
            <person name="Sparling R."/>
            <person name="Levin D.B."/>
        </authorList>
    </citation>
    <scope>NUCLEOTIDE SEQUENCE [LARGE SCALE GENOMIC DNA]</scope>
    <source>
        <strain evidence="3 4">CT1112</strain>
    </source>
</reference>
<dbReference type="eggNOG" id="COG5492">
    <property type="taxonomic scope" value="Bacteria"/>
</dbReference>
<dbReference type="InterPro" id="IPR051465">
    <property type="entry name" value="Cell_Envelope_Struct_Comp"/>
</dbReference>
<dbReference type="Proteomes" id="UP000014155">
    <property type="component" value="Unassembled WGS sequence"/>
</dbReference>
<name>S0FPH7_RUMCE</name>
<sequence length="427" mass="48978">MRNLIKKVIVLLLALSILIFPEIQVNASQDIKTTFKDVKSTSWYFTYVTKLADLKITGGYEDGTYRPNNSVTRAEFVTFLCNVKGYKQMQGNPFIDSRESWASGYITAALANGIIDIPADQKFYPNYAITRLEAVEMMCRALNISADEKMETPYTDVKDNKGYSTAAYSNYLMQGSLDKDKRYFYPGTKITRAETATIIVNAYDYNLDKMAYLNKRIEEEKAKKEEAEKYAAWQESVKGISPSLLNNKDYLKKGSVYESNKYLKEETTFMKNWGAKYGMTEDELANEVVRVGNDIMNLWYNADYRKLDVLEKGFKSIADQVFIINYMKRNIEYVKNNKFVSEGKFQTSTGLIIIEDDGDFALRGTIKYRYLSPTSDDVLKSEIVGSTGKQIVLNTWYEQDYRITFYPEETGLKFTGMDAISAVRLCE</sequence>
<dbReference type="STRING" id="1195236.CTER_1735"/>
<evidence type="ECO:0000313" key="4">
    <source>
        <dbReference type="Proteomes" id="UP000014155"/>
    </source>
</evidence>
<dbReference type="EMBL" id="AORV01000028">
    <property type="protein sequence ID" value="EMS72261.1"/>
    <property type="molecule type" value="Genomic_DNA"/>
</dbReference>
<feature type="domain" description="SLH" evidence="2">
    <location>
        <begin position="31"/>
        <end position="94"/>
    </location>
</feature>
<evidence type="ECO:0000256" key="1">
    <source>
        <dbReference type="ARBA" id="ARBA00022737"/>
    </source>
</evidence>
<feature type="domain" description="SLH" evidence="2">
    <location>
        <begin position="96"/>
        <end position="152"/>
    </location>
</feature>
<dbReference type="PATRIC" id="fig|1195236.3.peg.2060"/>
<dbReference type="InterPro" id="IPR001119">
    <property type="entry name" value="SLH_dom"/>
</dbReference>
<dbReference type="RefSeq" id="WP_004625253.1">
    <property type="nucleotide sequence ID" value="NZ_AORV01000028.1"/>
</dbReference>
<proteinExistence type="predicted"/>
<protein>
    <submittedName>
        <fullName evidence="3">S-layer protein</fullName>
    </submittedName>
</protein>
<dbReference type="Pfam" id="PF00395">
    <property type="entry name" value="SLH"/>
    <property type="match status" value="2"/>
</dbReference>
<evidence type="ECO:0000313" key="3">
    <source>
        <dbReference type="EMBL" id="EMS72261.1"/>
    </source>
</evidence>
<gene>
    <name evidence="3" type="ORF">CTER_1735</name>
</gene>
<keyword evidence="4" id="KW-1185">Reference proteome</keyword>
<dbReference type="AlphaFoldDB" id="S0FPH7"/>
<comment type="caution">
    <text evidence="3">The sequence shown here is derived from an EMBL/GenBank/DDBJ whole genome shotgun (WGS) entry which is preliminary data.</text>
</comment>
<dbReference type="PANTHER" id="PTHR43308:SF5">
    <property type="entry name" value="S-LAYER PROTEIN _ PEPTIDOGLYCAN ENDO-BETA-N-ACETYLGLUCOSAMINIDASE"/>
    <property type="match status" value="1"/>
</dbReference>
<dbReference type="PANTHER" id="PTHR43308">
    <property type="entry name" value="OUTER MEMBRANE PROTEIN ALPHA-RELATED"/>
    <property type="match status" value="1"/>
</dbReference>
<dbReference type="PROSITE" id="PS51272">
    <property type="entry name" value="SLH"/>
    <property type="match status" value="2"/>
</dbReference>
<keyword evidence="1" id="KW-0677">Repeat</keyword>
<organism evidence="3 4">
    <name type="scientific">Ruminiclostridium cellobioparum subsp. termitidis CT1112</name>
    <dbReference type="NCBI Taxonomy" id="1195236"/>
    <lineage>
        <taxon>Bacteria</taxon>
        <taxon>Bacillati</taxon>
        <taxon>Bacillota</taxon>
        <taxon>Clostridia</taxon>
        <taxon>Eubacteriales</taxon>
        <taxon>Oscillospiraceae</taxon>
        <taxon>Ruminiclostridium</taxon>
    </lineage>
</organism>